<comment type="caution">
    <text evidence="1">The sequence shown here is derived from an EMBL/GenBank/DDBJ whole genome shotgun (WGS) entry which is preliminary data.</text>
</comment>
<reference evidence="1 2" key="1">
    <citation type="submission" date="2023-07" db="EMBL/GenBank/DDBJ databases">
        <title>Sequencing the genomes of 1000 actinobacteria strains.</title>
        <authorList>
            <person name="Klenk H.-P."/>
        </authorList>
    </citation>
    <scope>NUCLEOTIDE SEQUENCE [LARGE SCALE GENOMIC DNA]</scope>
    <source>
        <strain evidence="1 2">DSM 44508</strain>
    </source>
</reference>
<dbReference type="Proteomes" id="UP001183619">
    <property type="component" value="Unassembled WGS sequence"/>
</dbReference>
<protein>
    <submittedName>
        <fullName evidence="1">Transcriptional regulator</fullName>
    </submittedName>
</protein>
<accession>A0ABU2B6Q9</accession>
<keyword evidence="2" id="KW-1185">Reference proteome</keyword>
<gene>
    <name evidence="1" type="ORF">J2S37_000833</name>
</gene>
<dbReference type="RefSeq" id="WP_277103262.1">
    <property type="nucleotide sequence ID" value="NZ_BAAAJS010000028.1"/>
</dbReference>
<evidence type="ECO:0000313" key="1">
    <source>
        <dbReference type="EMBL" id="MDR7354295.1"/>
    </source>
</evidence>
<evidence type="ECO:0000313" key="2">
    <source>
        <dbReference type="Proteomes" id="UP001183619"/>
    </source>
</evidence>
<name>A0ABU2B6Q9_9CORY</name>
<dbReference type="EMBL" id="JAVDYF010000001">
    <property type="protein sequence ID" value="MDR7354295.1"/>
    <property type="molecule type" value="Genomic_DNA"/>
</dbReference>
<organism evidence="1 2">
    <name type="scientific">Corynebacterium felinum</name>
    <dbReference type="NCBI Taxonomy" id="131318"/>
    <lineage>
        <taxon>Bacteria</taxon>
        <taxon>Bacillati</taxon>
        <taxon>Actinomycetota</taxon>
        <taxon>Actinomycetes</taxon>
        <taxon>Mycobacteriales</taxon>
        <taxon>Corynebacteriaceae</taxon>
        <taxon>Corynebacterium</taxon>
    </lineage>
</organism>
<proteinExistence type="predicted"/>
<sequence>MAMTLRLSPDHDRALTLLAHAQGISKHEAALRAILAAATRTLDDAHIHALATELLPGHKALEDRIRRATPTH</sequence>